<evidence type="ECO:0000313" key="9">
    <source>
        <dbReference type="Proteomes" id="UP000762110"/>
    </source>
</evidence>
<dbReference type="Pfam" id="PF00892">
    <property type="entry name" value="EamA"/>
    <property type="match status" value="2"/>
</dbReference>
<evidence type="ECO:0000256" key="3">
    <source>
        <dbReference type="ARBA" id="ARBA00022692"/>
    </source>
</evidence>
<feature type="transmembrane region" description="Helical" evidence="6">
    <location>
        <begin position="219"/>
        <end position="238"/>
    </location>
</feature>
<dbReference type="Proteomes" id="UP000762110">
    <property type="component" value="Unassembled WGS sequence"/>
</dbReference>
<dbReference type="RefSeq" id="WP_173268609.1">
    <property type="nucleotide sequence ID" value="NZ_JABMKV010000001.1"/>
</dbReference>
<keyword evidence="5 6" id="KW-0472">Membrane</keyword>
<feature type="transmembrane region" description="Helical" evidence="6">
    <location>
        <begin position="98"/>
        <end position="117"/>
    </location>
</feature>
<feature type="domain" description="EamA" evidence="7">
    <location>
        <begin position="10"/>
        <end position="141"/>
    </location>
</feature>
<reference evidence="8 9" key="1">
    <citation type="submission" date="2020-05" db="EMBL/GenBank/DDBJ databases">
        <title>Description of Pedobacter foliorum sp. nov.</title>
        <authorList>
            <person name="Qi S."/>
            <person name="Carlier A."/>
            <person name="Cnockaert M."/>
            <person name="Vandamme P."/>
        </authorList>
    </citation>
    <scope>NUCLEOTIDE SEQUENCE [LARGE SCALE GENOMIC DNA]</scope>
    <source>
        <strain evidence="8 9">LMG 31300</strain>
    </source>
</reference>
<feature type="transmembrane region" description="Helical" evidence="6">
    <location>
        <begin position="185"/>
        <end position="207"/>
    </location>
</feature>
<comment type="caution">
    <text evidence="8">The sequence shown here is derived from an EMBL/GenBank/DDBJ whole genome shotgun (WGS) entry which is preliminary data.</text>
</comment>
<dbReference type="InterPro" id="IPR050638">
    <property type="entry name" value="AA-Vitamin_Transporters"/>
</dbReference>
<keyword evidence="3 6" id="KW-0812">Transmembrane</keyword>
<dbReference type="InterPro" id="IPR000620">
    <property type="entry name" value="EamA_dom"/>
</dbReference>
<dbReference type="PANTHER" id="PTHR32322">
    <property type="entry name" value="INNER MEMBRANE TRANSPORTER"/>
    <property type="match status" value="1"/>
</dbReference>
<feature type="transmembrane region" description="Helical" evidence="6">
    <location>
        <begin position="68"/>
        <end position="86"/>
    </location>
</feature>
<keyword evidence="9" id="KW-1185">Reference proteome</keyword>
<comment type="similarity">
    <text evidence="2">Belongs to the EamA transporter family.</text>
</comment>
<dbReference type="EMBL" id="JABMKV010000001">
    <property type="protein sequence ID" value="NQX30414.1"/>
    <property type="molecule type" value="Genomic_DNA"/>
</dbReference>
<keyword evidence="4 6" id="KW-1133">Transmembrane helix</keyword>
<feature type="transmembrane region" description="Helical" evidence="6">
    <location>
        <begin position="124"/>
        <end position="141"/>
    </location>
</feature>
<dbReference type="PANTHER" id="PTHR32322:SF2">
    <property type="entry name" value="EAMA DOMAIN-CONTAINING PROTEIN"/>
    <property type="match status" value="1"/>
</dbReference>
<evidence type="ECO:0000313" key="8">
    <source>
        <dbReference type="EMBL" id="NQX30414.1"/>
    </source>
</evidence>
<feature type="transmembrane region" description="Helical" evidence="6">
    <location>
        <begin position="250"/>
        <end position="269"/>
    </location>
</feature>
<evidence type="ECO:0000256" key="1">
    <source>
        <dbReference type="ARBA" id="ARBA00004141"/>
    </source>
</evidence>
<gene>
    <name evidence="8" type="ORF">HQN85_01650</name>
</gene>
<accession>A0ABX2DA12</accession>
<name>A0ABX2DA12_9SPHI</name>
<evidence type="ECO:0000256" key="4">
    <source>
        <dbReference type="ARBA" id="ARBA00022989"/>
    </source>
</evidence>
<dbReference type="InterPro" id="IPR037185">
    <property type="entry name" value="EmrE-like"/>
</dbReference>
<organism evidence="8 9">
    <name type="scientific">Pedobacter boryungensis</name>
    <dbReference type="NCBI Taxonomy" id="869962"/>
    <lineage>
        <taxon>Bacteria</taxon>
        <taxon>Pseudomonadati</taxon>
        <taxon>Bacteroidota</taxon>
        <taxon>Sphingobacteriia</taxon>
        <taxon>Sphingobacteriales</taxon>
        <taxon>Sphingobacteriaceae</taxon>
        <taxon>Pedobacter</taxon>
    </lineage>
</organism>
<protein>
    <submittedName>
        <fullName evidence="8">EamA family transporter</fullName>
    </submittedName>
</protein>
<feature type="transmembrane region" description="Helical" evidence="6">
    <location>
        <begin position="153"/>
        <end position="173"/>
    </location>
</feature>
<dbReference type="SUPFAM" id="SSF103481">
    <property type="entry name" value="Multidrug resistance efflux transporter EmrE"/>
    <property type="match status" value="2"/>
</dbReference>
<evidence type="ECO:0000256" key="2">
    <source>
        <dbReference type="ARBA" id="ARBA00007362"/>
    </source>
</evidence>
<evidence type="ECO:0000256" key="6">
    <source>
        <dbReference type="SAM" id="Phobius"/>
    </source>
</evidence>
<comment type="subcellular location">
    <subcellularLocation>
        <location evidence="1">Membrane</location>
        <topology evidence="1">Multi-pass membrane protein</topology>
    </subcellularLocation>
</comment>
<proteinExistence type="inferred from homology"/>
<evidence type="ECO:0000259" key="7">
    <source>
        <dbReference type="Pfam" id="PF00892"/>
    </source>
</evidence>
<feature type="transmembrane region" description="Helical" evidence="6">
    <location>
        <begin position="9"/>
        <end position="31"/>
    </location>
</feature>
<feature type="transmembrane region" description="Helical" evidence="6">
    <location>
        <begin position="275"/>
        <end position="293"/>
    </location>
</feature>
<feature type="transmembrane region" description="Helical" evidence="6">
    <location>
        <begin position="37"/>
        <end position="56"/>
    </location>
</feature>
<evidence type="ECO:0000256" key="5">
    <source>
        <dbReference type="ARBA" id="ARBA00023136"/>
    </source>
</evidence>
<feature type="domain" description="EamA" evidence="7">
    <location>
        <begin position="155"/>
        <end position="292"/>
    </location>
</feature>
<sequence length="301" mass="33338">MKSKPDFKLIAALLAVAIVWGTTYLGIRIAVQTIPPWFVTAMRQTIASLILLIILLRKKELKWIGWSAFRRQMLLSILMIVIANGMTTVAEQSIPSGLTSLLNALSPIIVFIGSVLIGLQKPSLKGFIGVTIGFLGVAFIFRDGLNDLLDPNYKTGIMFLAIAILGWASGTIYTKKYTRKSSNIFLDLFYQFVFSAVVQLVLALLFSEKIAPDSWSLESLSAVVYLGLFGSVIGYFCYNYALKKVTATEVSILSYFNTIIAIFLGWLILDEVITFDLLIATVLIITGVFITNYKRKSSETV</sequence>